<dbReference type="Proteomes" id="UP000008281">
    <property type="component" value="Unassembled WGS sequence"/>
</dbReference>
<gene>
    <name evidence="2" type="ORF">CRE_06958</name>
</gene>
<reference evidence="2" key="1">
    <citation type="submission" date="2007-07" db="EMBL/GenBank/DDBJ databases">
        <title>PCAP assembly of the Caenorhabditis remanei genome.</title>
        <authorList>
            <consortium name="The Caenorhabditis remanei Sequencing Consortium"/>
            <person name="Wilson R.K."/>
        </authorList>
    </citation>
    <scope>NUCLEOTIDE SEQUENCE [LARGE SCALE GENOMIC DNA]</scope>
    <source>
        <strain evidence="2">PB4641</strain>
    </source>
</reference>
<feature type="region of interest" description="Disordered" evidence="1">
    <location>
        <begin position="56"/>
        <end position="125"/>
    </location>
</feature>
<evidence type="ECO:0000313" key="2">
    <source>
        <dbReference type="EMBL" id="EFO88168.1"/>
    </source>
</evidence>
<dbReference type="InParanoid" id="E3N6M3"/>
<feature type="compositionally biased region" description="Basic and acidic residues" evidence="1">
    <location>
        <begin position="86"/>
        <end position="96"/>
    </location>
</feature>
<evidence type="ECO:0000313" key="3">
    <source>
        <dbReference type="Proteomes" id="UP000008281"/>
    </source>
</evidence>
<dbReference type="HOGENOM" id="CLU_1241135_0_0_1"/>
<dbReference type="AlphaFoldDB" id="E3N6M3"/>
<protein>
    <submittedName>
        <fullName evidence="2">Uncharacterized protein</fullName>
    </submittedName>
</protein>
<accession>E3N6M3</accession>
<sequence>MLCVQYSLQESFFDYSENIRGIYISPPKKTSCSINTLPDDITPRQATLWWMRQSEVDPAQMTSPSPPNWKKRDDRSGHSRQPVALKRKDLFFKEDQFPNSERPSSHQHHHGPQATNASSSKKEIGWQTSQVPVEYSRIRHRDCIDQDVSTQWLMNCHVQLENTSTAITSDEVKESQRDTDWMIYHGCNYRQTIAVVKQKSRESSSISMMKFFARNFKMGHLLP</sequence>
<keyword evidence="3" id="KW-1185">Reference proteome</keyword>
<proteinExistence type="predicted"/>
<evidence type="ECO:0000256" key="1">
    <source>
        <dbReference type="SAM" id="MobiDB-lite"/>
    </source>
</evidence>
<dbReference type="EMBL" id="DS268541">
    <property type="protein sequence ID" value="EFO88168.1"/>
    <property type="molecule type" value="Genomic_DNA"/>
</dbReference>
<name>E3N6M3_CAERE</name>
<organism evidence="3">
    <name type="scientific">Caenorhabditis remanei</name>
    <name type="common">Caenorhabditis vulgaris</name>
    <dbReference type="NCBI Taxonomy" id="31234"/>
    <lineage>
        <taxon>Eukaryota</taxon>
        <taxon>Metazoa</taxon>
        <taxon>Ecdysozoa</taxon>
        <taxon>Nematoda</taxon>
        <taxon>Chromadorea</taxon>
        <taxon>Rhabditida</taxon>
        <taxon>Rhabditina</taxon>
        <taxon>Rhabditomorpha</taxon>
        <taxon>Rhabditoidea</taxon>
        <taxon>Rhabditidae</taxon>
        <taxon>Peloderinae</taxon>
        <taxon>Caenorhabditis</taxon>
    </lineage>
</organism>